<dbReference type="SUPFAM" id="SSF48452">
    <property type="entry name" value="TPR-like"/>
    <property type="match status" value="1"/>
</dbReference>
<organism evidence="9 10">
    <name type="scientific">Ohtaekwangia kribbensis</name>
    <dbReference type="NCBI Taxonomy" id="688913"/>
    <lineage>
        <taxon>Bacteria</taxon>
        <taxon>Pseudomonadati</taxon>
        <taxon>Bacteroidota</taxon>
        <taxon>Cytophagia</taxon>
        <taxon>Cytophagales</taxon>
        <taxon>Fulvivirgaceae</taxon>
        <taxon>Ohtaekwangia</taxon>
    </lineage>
</organism>
<protein>
    <submittedName>
        <fullName evidence="9">RagB/SusD family nutrient uptake outer membrane protein</fullName>
    </submittedName>
</protein>
<keyword evidence="4" id="KW-0472">Membrane</keyword>
<dbReference type="InterPro" id="IPR011990">
    <property type="entry name" value="TPR-like_helical_dom_sf"/>
</dbReference>
<feature type="domain" description="SusD-like N-terminal" evidence="8">
    <location>
        <begin position="71"/>
        <end position="222"/>
    </location>
</feature>
<gene>
    <name evidence="9" type="ORF">ACFQ21_01240</name>
</gene>
<dbReference type="InterPro" id="IPR012944">
    <property type="entry name" value="SusD_RagB_dom"/>
</dbReference>
<evidence type="ECO:0000259" key="8">
    <source>
        <dbReference type="Pfam" id="PF14322"/>
    </source>
</evidence>
<dbReference type="Gene3D" id="1.25.40.390">
    <property type="match status" value="1"/>
</dbReference>
<proteinExistence type="inferred from homology"/>
<dbReference type="RefSeq" id="WP_377573659.1">
    <property type="nucleotide sequence ID" value="NZ_JBHTKA010000001.1"/>
</dbReference>
<evidence type="ECO:0000256" key="1">
    <source>
        <dbReference type="ARBA" id="ARBA00004442"/>
    </source>
</evidence>
<evidence type="ECO:0000259" key="7">
    <source>
        <dbReference type="Pfam" id="PF07980"/>
    </source>
</evidence>
<dbReference type="InterPro" id="IPR033985">
    <property type="entry name" value="SusD-like_N"/>
</dbReference>
<keyword evidence="3 6" id="KW-0732">Signal</keyword>
<keyword evidence="5" id="KW-0998">Cell outer membrane</keyword>
<dbReference type="Pfam" id="PF07980">
    <property type="entry name" value="SusD_RagB"/>
    <property type="match status" value="1"/>
</dbReference>
<comment type="caution">
    <text evidence="9">The sequence shown here is derived from an EMBL/GenBank/DDBJ whole genome shotgun (WGS) entry which is preliminary data.</text>
</comment>
<accession>A0ABW3JVC1</accession>
<keyword evidence="10" id="KW-1185">Reference proteome</keyword>
<comment type="similarity">
    <text evidence="2">Belongs to the SusD family.</text>
</comment>
<evidence type="ECO:0000256" key="5">
    <source>
        <dbReference type="ARBA" id="ARBA00023237"/>
    </source>
</evidence>
<evidence type="ECO:0000256" key="3">
    <source>
        <dbReference type="ARBA" id="ARBA00022729"/>
    </source>
</evidence>
<dbReference type="PROSITE" id="PS51257">
    <property type="entry name" value="PROKAR_LIPOPROTEIN"/>
    <property type="match status" value="1"/>
</dbReference>
<feature type="domain" description="RagB/SusD" evidence="7">
    <location>
        <begin position="319"/>
        <end position="492"/>
    </location>
</feature>
<evidence type="ECO:0000256" key="4">
    <source>
        <dbReference type="ARBA" id="ARBA00023136"/>
    </source>
</evidence>
<feature type="signal peptide" evidence="6">
    <location>
        <begin position="1"/>
        <end position="21"/>
    </location>
</feature>
<dbReference type="EMBL" id="JBHTKA010000001">
    <property type="protein sequence ID" value="MFD0997900.1"/>
    <property type="molecule type" value="Genomic_DNA"/>
</dbReference>
<comment type="subcellular location">
    <subcellularLocation>
        <location evidence="1">Cell outer membrane</location>
    </subcellularLocation>
</comment>
<evidence type="ECO:0000256" key="2">
    <source>
        <dbReference type="ARBA" id="ARBA00006275"/>
    </source>
</evidence>
<evidence type="ECO:0000313" key="9">
    <source>
        <dbReference type="EMBL" id="MFD0997900.1"/>
    </source>
</evidence>
<evidence type="ECO:0000313" key="10">
    <source>
        <dbReference type="Proteomes" id="UP001597112"/>
    </source>
</evidence>
<name>A0ABW3JVC1_9BACT</name>
<reference evidence="10" key="1">
    <citation type="journal article" date="2019" name="Int. J. Syst. Evol. Microbiol.">
        <title>The Global Catalogue of Microorganisms (GCM) 10K type strain sequencing project: providing services to taxonomists for standard genome sequencing and annotation.</title>
        <authorList>
            <consortium name="The Broad Institute Genomics Platform"/>
            <consortium name="The Broad Institute Genome Sequencing Center for Infectious Disease"/>
            <person name="Wu L."/>
            <person name="Ma J."/>
        </authorList>
    </citation>
    <scope>NUCLEOTIDE SEQUENCE [LARGE SCALE GENOMIC DNA]</scope>
    <source>
        <strain evidence="10">CCUG 58938</strain>
    </source>
</reference>
<feature type="chain" id="PRO_5045536366" evidence="6">
    <location>
        <begin position="22"/>
        <end position="504"/>
    </location>
</feature>
<evidence type="ECO:0000256" key="6">
    <source>
        <dbReference type="SAM" id="SignalP"/>
    </source>
</evidence>
<dbReference type="CDD" id="cd08977">
    <property type="entry name" value="SusD"/>
    <property type="match status" value="1"/>
</dbReference>
<sequence>MKKYIAMAGLLFLSFSCSDLLTEDPKASLTTEGFYKTANDLDLATTGLYNLIGLTFNQTAGFASTFGADDMTANRDGNKADWSDFDIFRASSSNNLLNYWWVNFYRTIKSSNNLLANYTNAADATETELNNTAGQAYFLRGMSYFFLTRVWGEIPLVTEPTIDYTTQNASVEAIYAQIVSDLQQAEALLPDTWKDDSKRFQNGVNIAPTAGSAKAMLANVYLTMAGWPLKQTDKYALAAAKAKEVIDNKTKYGYALVDISILWKKENNFSSETVYGIYYNTNIAEFVYPNTNMMLLAYSPQDEGAWGDAYGELNFYKKFPSGPRKEATYQMVYYPGNDPTKAVDYTKTTYKHPYFQKYRDDAAFNPVNHVTSNWVGSHTVPIIRYAEVLLTYAEAKAMADGVDATAYDAINEVRTRAGLKNLTTGLTAAAFRDSVVVERGWEFAGCEPAARWFDLQRTETVAKANSYRDASEQALVGKPDDITHAFYWQPIPIYDQLLNTNLGN</sequence>
<dbReference type="Pfam" id="PF14322">
    <property type="entry name" value="SusD-like_3"/>
    <property type="match status" value="1"/>
</dbReference>
<dbReference type="Proteomes" id="UP001597112">
    <property type="component" value="Unassembled WGS sequence"/>
</dbReference>